<accession>A0A1R4JZX6</accession>
<name>A0A1R4JZX6_9LACT</name>
<proteinExistence type="predicted"/>
<dbReference type="Pfam" id="PF13349">
    <property type="entry name" value="DUF4097"/>
    <property type="match status" value="1"/>
</dbReference>
<dbReference type="InterPro" id="IPR053959">
    <property type="entry name" value="YvlB/LiaX_N"/>
</dbReference>
<evidence type="ECO:0000256" key="1">
    <source>
        <dbReference type="SAM" id="Coils"/>
    </source>
</evidence>
<dbReference type="Proteomes" id="UP000195611">
    <property type="component" value="Unassembled WGS sequence"/>
</dbReference>
<keyword evidence="1" id="KW-0175">Coiled coil</keyword>
<dbReference type="EMBL" id="FUKW01000099">
    <property type="protein sequence ID" value="SJN37617.1"/>
    <property type="molecule type" value="Genomic_DNA"/>
</dbReference>
<dbReference type="Pfam" id="PF22746">
    <property type="entry name" value="SHOCT-like_DUF2089-C"/>
    <property type="match status" value="1"/>
</dbReference>
<reference evidence="5 6" key="1">
    <citation type="submission" date="2017-02" db="EMBL/GenBank/DDBJ databases">
        <authorList>
            <person name="Peterson S.W."/>
        </authorList>
    </citation>
    <scope>NUCLEOTIDE SEQUENCE [LARGE SCALE GENOMIC DNA]</scope>
    <source>
        <strain evidence="5 6">42ea</strain>
    </source>
</reference>
<evidence type="ECO:0000313" key="6">
    <source>
        <dbReference type="Proteomes" id="UP000195611"/>
    </source>
</evidence>
<sequence length="591" mass="67150">MQERERILELVKNGVISTQEGLDLLESLVKKEDKKQEKKDFAQPDTKQSKTEEKKEQKREEKDKYSEANTQETNQQKYTDAEKAKINSQLEKELENLSSEINHYSVELDQVNDKLTNTKKVLENKKSELYKIKEGSRLEKSDEITAIRSDILNLEKEISLIQKIDELDNTAEVAELKSDLNDKIAELEKVQAETDPDKKMEIEELEKEIKRLEEQAEETQKDKITLMKKLHAIKMKQWTTKAKQVSEKLEIPENWKDEASETFSKAGKQIEASGKELGKLIRESVSTSMKSDTAQSVKGSINSAFENFDWKDINIKVPKLASTAFEHEWTFEETTASILDFKLANGQFKIESSPNNTIKVSAKIKIYGKINEETPLKAFEDRSHIEIDDDKFIFHVPNKRVEATITMSLPKRIYDYTAIKLLNGDVLFNEFAGKDVFVKSTNGDMTFKNTEAVMLEIKGTNGDIQVKNSEIRDFLVSTVNGNIAYKGAPLSSDVSTTNGDIKLTLNSKEMTRIKASSVNGDVKIAIPLEVDVEGEAKTVFGKVKSRLNEIDIQSQKDTKLNFRRIRQGQVLQLTAQTTSGNVLLKDTNESK</sequence>
<gene>
    <name evidence="5" type="ORF">FM115_07575</name>
</gene>
<dbReference type="AlphaFoldDB" id="A0A1R4JZX6"/>
<evidence type="ECO:0000259" key="4">
    <source>
        <dbReference type="Pfam" id="PF22746"/>
    </source>
</evidence>
<evidence type="ECO:0000313" key="5">
    <source>
        <dbReference type="EMBL" id="SJN37617.1"/>
    </source>
</evidence>
<feature type="region of interest" description="Disordered" evidence="2">
    <location>
        <begin position="32"/>
        <end position="84"/>
    </location>
</feature>
<feature type="domain" description="YvlB/LiaX N-terminal" evidence="4">
    <location>
        <begin position="3"/>
        <end position="32"/>
    </location>
</feature>
<evidence type="ECO:0000259" key="3">
    <source>
        <dbReference type="Pfam" id="PF13349"/>
    </source>
</evidence>
<evidence type="ECO:0000256" key="2">
    <source>
        <dbReference type="SAM" id="MobiDB-lite"/>
    </source>
</evidence>
<dbReference type="InterPro" id="IPR058219">
    <property type="entry name" value="LiaX"/>
</dbReference>
<protein>
    <submittedName>
        <fullName evidence="5">Uncharacterized protein</fullName>
    </submittedName>
</protein>
<feature type="compositionally biased region" description="Basic and acidic residues" evidence="2">
    <location>
        <begin position="32"/>
        <end position="66"/>
    </location>
</feature>
<feature type="coiled-coil region" evidence="1">
    <location>
        <begin position="173"/>
        <end position="229"/>
    </location>
</feature>
<dbReference type="NCBIfam" id="NF038025">
    <property type="entry name" value="dapto_LiaX"/>
    <property type="match status" value="1"/>
</dbReference>
<organism evidence="5 6">
    <name type="scientific">Marinilactibacillus psychrotolerans 42ea</name>
    <dbReference type="NCBI Taxonomy" id="1255609"/>
    <lineage>
        <taxon>Bacteria</taxon>
        <taxon>Bacillati</taxon>
        <taxon>Bacillota</taxon>
        <taxon>Bacilli</taxon>
        <taxon>Lactobacillales</taxon>
        <taxon>Carnobacteriaceae</taxon>
        <taxon>Marinilactibacillus</taxon>
    </lineage>
</organism>
<feature type="domain" description="DUF4097" evidence="3">
    <location>
        <begin position="376"/>
        <end position="583"/>
    </location>
</feature>
<dbReference type="InterPro" id="IPR025164">
    <property type="entry name" value="Toastrack_DUF4097"/>
</dbReference>
<dbReference type="RefSeq" id="WP_087058911.1">
    <property type="nucleotide sequence ID" value="NZ_FUKW01000099.1"/>
</dbReference>
<feature type="compositionally biased region" description="Polar residues" evidence="2">
    <location>
        <begin position="67"/>
        <end position="78"/>
    </location>
</feature>